<organism evidence="2 3">
    <name type="scientific">Lacibacter sediminis</name>
    <dbReference type="NCBI Taxonomy" id="2760713"/>
    <lineage>
        <taxon>Bacteria</taxon>
        <taxon>Pseudomonadati</taxon>
        <taxon>Bacteroidota</taxon>
        <taxon>Chitinophagia</taxon>
        <taxon>Chitinophagales</taxon>
        <taxon>Chitinophagaceae</taxon>
        <taxon>Lacibacter</taxon>
    </lineage>
</organism>
<dbReference type="Pfam" id="PF00583">
    <property type="entry name" value="Acetyltransf_1"/>
    <property type="match status" value="1"/>
</dbReference>
<dbReference type="RefSeq" id="WP_182801974.1">
    <property type="nucleotide sequence ID" value="NZ_CP060007.1"/>
</dbReference>
<dbReference type="Proteomes" id="UP000515344">
    <property type="component" value="Chromosome"/>
</dbReference>
<dbReference type="EMBL" id="CP060007">
    <property type="protein sequence ID" value="QNA43712.1"/>
    <property type="molecule type" value="Genomic_DNA"/>
</dbReference>
<name>A0A7G5XE09_9BACT</name>
<gene>
    <name evidence="2" type="ORF">H4075_16735</name>
</gene>
<feature type="domain" description="N-acetyltransferase" evidence="1">
    <location>
        <begin position="2"/>
        <end position="186"/>
    </location>
</feature>
<evidence type="ECO:0000259" key="1">
    <source>
        <dbReference type="PROSITE" id="PS51186"/>
    </source>
</evidence>
<evidence type="ECO:0000313" key="2">
    <source>
        <dbReference type="EMBL" id="QNA43712.1"/>
    </source>
</evidence>
<dbReference type="GO" id="GO:0016747">
    <property type="term" value="F:acyltransferase activity, transferring groups other than amino-acyl groups"/>
    <property type="evidence" value="ECO:0007669"/>
    <property type="project" value="InterPro"/>
</dbReference>
<dbReference type="SUPFAM" id="SSF55729">
    <property type="entry name" value="Acyl-CoA N-acyltransferases (Nat)"/>
    <property type="match status" value="1"/>
</dbReference>
<keyword evidence="3" id="KW-1185">Reference proteome</keyword>
<proteinExistence type="predicted"/>
<evidence type="ECO:0000313" key="3">
    <source>
        <dbReference type="Proteomes" id="UP000515344"/>
    </source>
</evidence>
<dbReference type="AlphaFoldDB" id="A0A7G5XE09"/>
<reference evidence="3" key="1">
    <citation type="submission" date="2020-08" db="EMBL/GenBank/DDBJ databases">
        <title>Lacibacter sp. S13-6-6 genome sequencing.</title>
        <authorList>
            <person name="Jin L."/>
        </authorList>
    </citation>
    <scope>NUCLEOTIDE SEQUENCE [LARGE SCALE GENOMIC DNA]</scope>
    <source>
        <strain evidence="3">S13-6-6</strain>
    </source>
</reference>
<dbReference type="InterPro" id="IPR016181">
    <property type="entry name" value="Acyl_CoA_acyltransferase"/>
</dbReference>
<dbReference type="PROSITE" id="PS51186">
    <property type="entry name" value="GNAT"/>
    <property type="match status" value="1"/>
</dbReference>
<dbReference type="Gene3D" id="3.40.630.30">
    <property type="match status" value="1"/>
</dbReference>
<protein>
    <submittedName>
        <fullName evidence="2">GNAT family N-acetyltransferase</fullName>
    </submittedName>
</protein>
<dbReference type="InterPro" id="IPR000182">
    <property type="entry name" value="GNAT_dom"/>
</dbReference>
<sequence>MISYSTSTTKQELEGILKLQQLNLAQGLMPDEIQSQGFVTVKHTYDVLKKMNDLEKHVIAKDDEKVIGYVLAMTKESRFDISVLIPMFDVFDQIIYKEKIISDLKYIIVGQVCVDKAYRGQGIFDNCYAAYKEFYSSKYDLVLTEIASSNTRSLQAHKRIGFREIHSYIDPAHTEWIVVVWDWRNDQ</sequence>
<accession>A0A7G5XE09</accession>
<dbReference type="KEGG" id="lacs:H4075_16735"/>